<feature type="compositionally biased region" description="Polar residues" evidence="1">
    <location>
        <begin position="201"/>
        <end position="211"/>
    </location>
</feature>
<protein>
    <submittedName>
        <fullName evidence="2">Uncharacterized protein</fullName>
    </submittedName>
</protein>
<feature type="region of interest" description="Disordered" evidence="1">
    <location>
        <begin position="188"/>
        <end position="228"/>
    </location>
</feature>
<feature type="compositionally biased region" description="Basic residues" evidence="1">
    <location>
        <begin position="64"/>
        <end position="75"/>
    </location>
</feature>
<dbReference type="Proteomes" id="UP000636800">
    <property type="component" value="Chromosome 10"/>
</dbReference>
<name>A0A835UI84_VANPL</name>
<dbReference type="PANTHER" id="PTHR47422:SF1">
    <property type="entry name" value="DNAJ HEAT SHOCK N-TERMINAL DOMAIN-CONTAINING PROTEIN"/>
    <property type="match status" value="1"/>
</dbReference>
<feature type="compositionally biased region" description="Low complexity" evidence="1">
    <location>
        <begin position="13"/>
        <end position="30"/>
    </location>
</feature>
<proteinExistence type="predicted"/>
<dbReference type="EMBL" id="JADCNL010000010">
    <property type="protein sequence ID" value="KAG0464109.1"/>
    <property type="molecule type" value="Genomic_DNA"/>
</dbReference>
<evidence type="ECO:0000313" key="2">
    <source>
        <dbReference type="EMBL" id="KAG0464109.1"/>
    </source>
</evidence>
<organism evidence="2 3">
    <name type="scientific">Vanilla planifolia</name>
    <name type="common">Vanilla</name>
    <dbReference type="NCBI Taxonomy" id="51239"/>
    <lineage>
        <taxon>Eukaryota</taxon>
        <taxon>Viridiplantae</taxon>
        <taxon>Streptophyta</taxon>
        <taxon>Embryophyta</taxon>
        <taxon>Tracheophyta</taxon>
        <taxon>Spermatophyta</taxon>
        <taxon>Magnoliopsida</taxon>
        <taxon>Liliopsida</taxon>
        <taxon>Asparagales</taxon>
        <taxon>Orchidaceae</taxon>
        <taxon>Vanilloideae</taxon>
        <taxon>Vanilleae</taxon>
        <taxon>Vanilla</taxon>
    </lineage>
</organism>
<accession>A0A835UI84</accession>
<evidence type="ECO:0000256" key="1">
    <source>
        <dbReference type="SAM" id="MobiDB-lite"/>
    </source>
</evidence>
<feature type="compositionally biased region" description="Basic and acidic residues" evidence="1">
    <location>
        <begin position="53"/>
        <end position="63"/>
    </location>
</feature>
<keyword evidence="3" id="KW-1185">Reference proteome</keyword>
<feature type="region of interest" description="Disordered" evidence="1">
    <location>
        <begin position="1"/>
        <end position="95"/>
    </location>
</feature>
<evidence type="ECO:0000313" key="3">
    <source>
        <dbReference type="Proteomes" id="UP000636800"/>
    </source>
</evidence>
<sequence length="337" mass="38206">MGKDGDTKRRRTSVTSSSPSTSSSSSSSDSENAEKRRRRRHRNKRSRHREKDRHRTRDEEARRSSRKKKRKRRKRSPSDSGDDSSSSGGDFLDREEMGPEDVIRLILENFPDVAHDVSQLLQLIDSGQGVDIKQVSDKGLVRLLKKLFISLNLKRDEKGIFFLPTARIHTLEVIGSTLYAHIKPREDDSIDTVSPKRHTPLDSSPKSSENQYIHDPKTLEQGEKGSMVHSKRIIGPEMPSWELLEAAAELTRAEAELRDVDLEVDNDLFIGPPPPAMVAEAESANEAERFEEVSRIVMAEVSKPYDVLGVTWRASFDSIKKRISFSRKEVTMAISFL</sequence>
<comment type="caution">
    <text evidence="2">The sequence shown here is derived from an EMBL/GenBank/DDBJ whole genome shotgun (WGS) entry which is preliminary data.</text>
</comment>
<feature type="compositionally biased region" description="Basic residues" evidence="1">
    <location>
        <begin position="35"/>
        <end position="52"/>
    </location>
</feature>
<feature type="compositionally biased region" description="Basic and acidic residues" evidence="1">
    <location>
        <begin position="212"/>
        <end position="223"/>
    </location>
</feature>
<gene>
    <name evidence="2" type="ORF">HPP92_020178</name>
</gene>
<dbReference type="PANTHER" id="PTHR47422">
    <property type="entry name" value="DNAJ HEAT SHOCK N-TERMINAL DOMAIN-CONTAINING PROTEIN"/>
    <property type="match status" value="1"/>
</dbReference>
<reference evidence="2 3" key="1">
    <citation type="journal article" date="2020" name="Nat. Food">
        <title>A phased Vanilla planifolia genome enables genetic improvement of flavour and production.</title>
        <authorList>
            <person name="Hasing T."/>
            <person name="Tang H."/>
            <person name="Brym M."/>
            <person name="Khazi F."/>
            <person name="Huang T."/>
            <person name="Chambers A.H."/>
        </authorList>
    </citation>
    <scope>NUCLEOTIDE SEQUENCE [LARGE SCALE GENOMIC DNA]</scope>
    <source>
        <tissue evidence="2">Leaf</tissue>
    </source>
</reference>
<dbReference type="AlphaFoldDB" id="A0A835UI84"/>